<dbReference type="KEGG" id="esa:ESA_00827"/>
<dbReference type="Pfam" id="PF17263">
    <property type="entry name" value="DUF5329"/>
    <property type="match status" value="1"/>
</dbReference>
<organism evidence="2 3">
    <name type="scientific">Cronobacter sakazakii (strain ATCC BAA-894)</name>
    <name type="common">Enterobacter sakazakii</name>
    <dbReference type="NCBI Taxonomy" id="290339"/>
    <lineage>
        <taxon>Bacteria</taxon>
        <taxon>Pseudomonadati</taxon>
        <taxon>Pseudomonadota</taxon>
        <taxon>Gammaproteobacteria</taxon>
        <taxon>Enterobacterales</taxon>
        <taxon>Enterobacteriaceae</taxon>
        <taxon>Cronobacter</taxon>
    </lineage>
</organism>
<dbReference type="AlphaFoldDB" id="A7MP56"/>
<name>A7MP56_CROS8</name>
<evidence type="ECO:0000313" key="3">
    <source>
        <dbReference type="Proteomes" id="UP000000260"/>
    </source>
</evidence>
<keyword evidence="3" id="KW-1185">Reference proteome</keyword>
<evidence type="ECO:0000313" key="2">
    <source>
        <dbReference type="EMBL" id="ABU76104.1"/>
    </source>
</evidence>
<keyword evidence="1" id="KW-0732">Signal</keyword>
<dbReference type="NCBIfam" id="NF007647">
    <property type="entry name" value="PRK10318.1-4"/>
    <property type="match status" value="1"/>
</dbReference>
<proteinExistence type="predicted"/>
<sequence>MFNVIRISMMKRNALLFLLCTLFATPLLAKLNAHEEARIAAMLSALGEKKDLTFIRNGSSHNSEEAVSHLQLKLSKTRNRLDSAEQFIDNVASTSSVSGKPYLVRVDGKEETAQVFLHQLIAETDKTVKP</sequence>
<dbReference type="HOGENOM" id="CLU_128254_0_0_6"/>
<dbReference type="Proteomes" id="UP000000260">
    <property type="component" value="Chromosome"/>
</dbReference>
<dbReference type="EMBL" id="CP000783">
    <property type="protein sequence ID" value="ABU76104.1"/>
    <property type="molecule type" value="Genomic_DNA"/>
</dbReference>
<reference evidence="2 3" key="1">
    <citation type="journal article" date="2010" name="PLoS ONE">
        <title>Genome sequence of Cronobacter sakazakii BAA-894 and comparative genomic hybridization analysis with other Cronobacter species.</title>
        <authorList>
            <person name="Kucerova E."/>
            <person name="Clifton S.W."/>
            <person name="Xia X.Q."/>
            <person name="Long F."/>
            <person name="Porwollik S."/>
            <person name="Fulton L."/>
            <person name="Fronick C."/>
            <person name="Minx P."/>
            <person name="Kyung K."/>
            <person name="Warren W."/>
            <person name="Fulton R."/>
            <person name="Feng D."/>
            <person name="Wollam A."/>
            <person name="Shah N."/>
            <person name="Bhonagiri V."/>
            <person name="Nash W.E."/>
            <person name="Hallsworth-Pepin K."/>
            <person name="Wilson R.K."/>
            <person name="McClelland M."/>
            <person name="Forsythe S.J."/>
        </authorList>
    </citation>
    <scope>NUCLEOTIDE SEQUENCE [LARGE SCALE GENOMIC DNA]</scope>
    <source>
        <strain evidence="2 3">ATCC BAA-894</strain>
    </source>
</reference>
<protein>
    <recommendedName>
        <fullName evidence="4">YfeK family protein</fullName>
    </recommendedName>
</protein>
<evidence type="ECO:0008006" key="4">
    <source>
        <dbReference type="Google" id="ProtNLM"/>
    </source>
</evidence>
<dbReference type="InterPro" id="IPR035242">
    <property type="entry name" value="DUF5329"/>
</dbReference>
<feature type="chain" id="PRO_5002712531" description="YfeK family protein" evidence="1">
    <location>
        <begin position="30"/>
        <end position="130"/>
    </location>
</feature>
<evidence type="ECO:0000256" key="1">
    <source>
        <dbReference type="SAM" id="SignalP"/>
    </source>
</evidence>
<gene>
    <name evidence="2" type="ordered locus">ESA_00827</name>
</gene>
<feature type="signal peptide" evidence="1">
    <location>
        <begin position="1"/>
        <end position="29"/>
    </location>
</feature>
<accession>A7MP56</accession>